<evidence type="ECO:0000313" key="3">
    <source>
        <dbReference type="Proteomes" id="UP000235728"/>
    </source>
</evidence>
<dbReference type="Proteomes" id="UP000235728">
    <property type="component" value="Unassembled WGS sequence"/>
</dbReference>
<feature type="compositionally biased region" description="Low complexity" evidence="1">
    <location>
        <begin position="147"/>
        <end position="159"/>
    </location>
</feature>
<accession>A0A2N6NIC7</accession>
<feature type="compositionally biased region" description="Basic and acidic residues" evidence="1">
    <location>
        <begin position="163"/>
        <end position="194"/>
    </location>
</feature>
<evidence type="ECO:0000313" key="2">
    <source>
        <dbReference type="EMBL" id="PMB67043.1"/>
    </source>
</evidence>
<dbReference type="AlphaFoldDB" id="A0A2N6NIC7"/>
<feature type="compositionally biased region" description="Basic and acidic residues" evidence="1">
    <location>
        <begin position="213"/>
        <end position="226"/>
    </location>
</feature>
<proteinExistence type="predicted"/>
<feature type="region of interest" description="Disordered" evidence="1">
    <location>
        <begin position="1"/>
        <end position="22"/>
    </location>
</feature>
<feature type="compositionally biased region" description="Basic and acidic residues" evidence="1">
    <location>
        <begin position="381"/>
        <end position="390"/>
    </location>
</feature>
<protein>
    <submittedName>
        <fullName evidence="2">Uncharacterized protein</fullName>
    </submittedName>
</protein>
<gene>
    <name evidence="2" type="ORF">BM221_006705</name>
</gene>
<feature type="region of interest" description="Disordered" evidence="1">
    <location>
        <begin position="357"/>
        <end position="410"/>
    </location>
</feature>
<dbReference type="EMBL" id="MRVG01000007">
    <property type="protein sequence ID" value="PMB67043.1"/>
    <property type="molecule type" value="Genomic_DNA"/>
</dbReference>
<feature type="region of interest" description="Disordered" evidence="1">
    <location>
        <begin position="85"/>
        <end position="226"/>
    </location>
</feature>
<sequence length="483" mass="50557">MHVQEAAPKARPDSFCGDGNLAESEKNKIGHIHDGHDQPHQAAQNYQPPRIRHVNAGRLVDALHLGLVLDVVASHAGPDSHVAAAAGKVNERQRGKGQDGAEDDLGGVEGGVEAFAANGGGDDERRRDADGAGDEAAHPGLDLPAQGALGDHLAGNGADDAGGDAREQEGEGKDGADGRGDALGEEGVDAKDVGVEGLGVLVERGAGDDEDGRVDKEGKGEERGAELDDGVLEAVFDGGLRGHVDNLVVAVLTGRRRRRRGQRRRRRGGNEPLLGVVLLQTRLHDAGPEKQRVRHDGGAEDTAGLVQRLRLDQLPRGHEAAKDVADARLVNHGELYAEADDDAEHEQADKELKQAQALHGAVGAVKDEDEHDVDNGEGDAGDERQARDQQVEGNGGANDLGEVGGDDGDFGQRVEQVVEPARAVRAAGRREVVARDGAELDGERLQENGKDVAEEHDEEQAILVRGAGGNVGGVVAGVDFGVR</sequence>
<evidence type="ECO:0000256" key="1">
    <source>
        <dbReference type="SAM" id="MobiDB-lite"/>
    </source>
</evidence>
<comment type="caution">
    <text evidence="2">The sequence shown here is derived from an EMBL/GenBank/DDBJ whole genome shotgun (WGS) entry which is preliminary data.</text>
</comment>
<organism evidence="2 3">
    <name type="scientific">Beauveria bassiana</name>
    <name type="common">White muscardine disease fungus</name>
    <name type="synonym">Tritirachium shiotae</name>
    <dbReference type="NCBI Taxonomy" id="176275"/>
    <lineage>
        <taxon>Eukaryota</taxon>
        <taxon>Fungi</taxon>
        <taxon>Dikarya</taxon>
        <taxon>Ascomycota</taxon>
        <taxon>Pezizomycotina</taxon>
        <taxon>Sordariomycetes</taxon>
        <taxon>Hypocreomycetidae</taxon>
        <taxon>Hypocreales</taxon>
        <taxon>Cordycipitaceae</taxon>
        <taxon>Beauveria</taxon>
    </lineage>
</organism>
<name>A0A2N6NIC7_BEABA</name>
<reference evidence="2 3" key="1">
    <citation type="journal article" date="2016" name="Appl. Microbiol. Biotechnol.">
        <title>Characterization of T-DNA insertion mutants with decreased virulence in the entomopathogenic fungus Beauveria bassiana JEF-007.</title>
        <authorList>
            <person name="Kim S."/>
            <person name="Lee S.J."/>
            <person name="Nai Y.S."/>
            <person name="Yu J.S."/>
            <person name="Lee M.R."/>
            <person name="Yang Y.T."/>
            <person name="Kim J.S."/>
        </authorList>
    </citation>
    <scope>NUCLEOTIDE SEQUENCE [LARGE SCALE GENOMIC DNA]</scope>
    <source>
        <strain evidence="2 3">JEF-007</strain>
    </source>
</reference>
<feature type="compositionally biased region" description="Acidic residues" evidence="1">
    <location>
        <begin position="367"/>
        <end position="380"/>
    </location>
</feature>
<feature type="compositionally biased region" description="Basic and acidic residues" evidence="1">
    <location>
        <begin position="89"/>
        <end position="99"/>
    </location>
</feature>